<evidence type="ECO:0000256" key="3">
    <source>
        <dbReference type="ARBA" id="ARBA00023125"/>
    </source>
</evidence>
<feature type="transmembrane region" description="Helical" evidence="4">
    <location>
        <begin position="35"/>
        <end position="52"/>
    </location>
</feature>
<evidence type="ECO:0000313" key="6">
    <source>
        <dbReference type="EMBL" id="RWU04446.1"/>
    </source>
</evidence>
<evidence type="ECO:0000259" key="5">
    <source>
        <dbReference type="SMART" id="SM00534"/>
    </source>
</evidence>
<feature type="transmembrane region" description="Helical" evidence="4">
    <location>
        <begin position="58"/>
        <end position="78"/>
    </location>
</feature>
<dbReference type="SUPFAM" id="SSF52540">
    <property type="entry name" value="P-loop containing nucleoside triphosphate hydrolases"/>
    <property type="match status" value="1"/>
</dbReference>
<proteinExistence type="predicted"/>
<keyword evidence="7" id="KW-1185">Reference proteome</keyword>
<keyword evidence="2" id="KW-0067">ATP-binding</keyword>
<dbReference type="InterPro" id="IPR027417">
    <property type="entry name" value="P-loop_NTPase"/>
</dbReference>
<dbReference type="EMBL" id="SAYW01000007">
    <property type="protein sequence ID" value="RWU04446.1"/>
    <property type="molecule type" value="Genomic_DNA"/>
</dbReference>
<organism evidence="6 7">
    <name type="scientific">Pedobacter chitinilyticus</name>
    <dbReference type="NCBI Taxonomy" id="2233776"/>
    <lineage>
        <taxon>Bacteria</taxon>
        <taxon>Pseudomonadati</taxon>
        <taxon>Bacteroidota</taxon>
        <taxon>Sphingobacteriia</taxon>
        <taxon>Sphingobacteriales</taxon>
        <taxon>Sphingobacteriaceae</taxon>
        <taxon>Pedobacter</taxon>
    </lineage>
</organism>
<dbReference type="GO" id="GO:0030983">
    <property type="term" value="F:mismatched DNA binding"/>
    <property type="evidence" value="ECO:0007669"/>
    <property type="project" value="InterPro"/>
</dbReference>
<sequence length="603" mass="68552">MLNTEQDRLKPYEGLAKQQEEHITVIKKQIDRFSVVRVALLLVEIVFFVGLASSSTDIAISIWSILLLLPIAVFVVVVKKQNQLEKQYTFHQNLLWVFKNEIGMLQGKANGYDDGTQFEDEQHAYLSDLDIFGRSSLYALINRGASKIGIETLAKHLATDSNKETILGRQQAIVELGEYIASTFEFRANLKGHELNRIEEIQYKLSHQLVKQVAFTANRFLRLYVKLVPYLMLFLFLAGLIFGGKLWGIFGLMAFANAMLTYVYSKQITQVYYGFSGSSNLLSSYAEAIAWTEKHDWKSNYIIRLFNTKEKVSGHIKALAKIIVEFDARLNFLLYAILNFFLLWDLKCCIKLGYWSENAGAKVAVGLDRIGYFEELISMATLHYNQPQWIFPQINDDFSLKAQALGHPLIPSDKRVDNDYVLKEKPTVDIITGSNMAGKSTFLRTVGINTVLAYAGAPVCATQMELSIFKLLTYMRIKDNLIENTSTFKAELNRLKIILKEVEVHPNAFVLIDEMLRGTNSKDKFDGSKAFIEKLIALQIPTLFATHDLQLSELEHEHPKAVRNFHFDIQLIGEEMDFDYLMKQGPCTKFNAAILLKQIGLGG</sequence>
<dbReference type="GO" id="GO:0005524">
    <property type="term" value="F:ATP binding"/>
    <property type="evidence" value="ECO:0007669"/>
    <property type="project" value="UniProtKB-KW"/>
</dbReference>
<comment type="caution">
    <text evidence="6">The sequence shown here is derived from an EMBL/GenBank/DDBJ whole genome shotgun (WGS) entry which is preliminary data.</text>
</comment>
<dbReference type="RefSeq" id="WP_113649038.1">
    <property type="nucleotide sequence ID" value="NZ_QMHN01000007.1"/>
</dbReference>
<dbReference type="InterPro" id="IPR000432">
    <property type="entry name" value="DNA_mismatch_repair_MutS_C"/>
</dbReference>
<name>A0A443YL15_9SPHI</name>
<keyword evidence="3" id="KW-0238">DNA-binding</keyword>
<keyword evidence="4" id="KW-0812">Transmembrane</keyword>
<gene>
    <name evidence="6" type="ORF">DPV69_19215</name>
</gene>
<evidence type="ECO:0000313" key="7">
    <source>
        <dbReference type="Proteomes" id="UP000284120"/>
    </source>
</evidence>
<dbReference type="AlphaFoldDB" id="A0A443YL15"/>
<evidence type="ECO:0000256" key="2">
    <source>
        <dbReference type="ARBA" id="ARBA00022840"/>
    </source>
</evidence>
<dbReference type="PANTHER" id="PTHR11361">
    <property type="entry name" value="DNA MISMATCH REPAIR PROTEIN MUTS FAMILY MEMBER"/>
    <property type="match status" value="1"/>
</dbReference>
<feature type="transmembrane region" description="Helical" evidence="4">
    <location>
        <begin position="247"/>
        <end position="265"/>
    </location>
</feature>
<evidence type="ECO:0000256" key="1">
    <source>
        <dbReference type="ARBA" id="ARBA00022741"/>
    </source>
</evidence>
<dbReference type="OrthoDB" id="1097361at2"/>
<dbReference type="GO" id="GO:0140664">
    <property type="term" value="F:ATP-dependent DNA damage sensor activity"/>
    <property type="evidence" value="ECO:0007669"/>
    <property type="project" value="InterPro"/>
</dbReference>
<feature type="domain" description="DNA mismatch repair proteins mutS family" evidence="5">
    <location>
        <begin position="426"/>
        <end position="601"/>
    </location>
</feature>
<accession>A0A443YL15</accession>
<feature type="transmembrane region" description="Helical" evidence="4">
    <location>
        <begin position="223"/>
        <end position="241"/>
    </location>
</feature>
<dbReference type="InterPro" id="IPR045076">
    <property type="entry name" value="MutS"/>
</dbReference>
<dbReference type="SMART" id="SM00534">
    <property type="entry name" value="MUTSac"/>
    <property type="match status" value="1"/>
</dbReference>
<feature type="transmembrane region" description="Helical" evidence="4">
    <location>
        <begin position="326"/>
        <end position="344"/>
    </location>
</feature>
<evidence type="ECO:0000256" key="4">
    <source>
        <dbReference type="SAM" id="Phobius"/>
    </source>
</evidence>
<keyword evidence="1" id="KW-0547">Nucleotide-binding</keyword>
<dbReference type="PANTHER" id="PTHR11361:SF99">
    <property type="entry name" value="DNA MISMATCH REPAIR PROTEIN"/>
    <property type="match status" value="1"/>
</dbReference>
<reference evidence="6 7" key="1">
    <citation type="submission" date="2018-06" db="EMBL/GenBank/DDBJ databases">
        <title>Pedobacter endophyticus sp. nov., an endophytic bacterium isolated from a leaf of Triticum aestivum.</title>
        <authorList>
            <person name="Zhang L."/>
        </authorList>
    </citation>
    <scope>NUCLEOTIDE SEQUENCE [LARGE SCALE GENOMIC DNA]</scope>
    <source>
        <strain evidence="6 7">CM134L-2</strain>
    </source>
</reference>
<dbReference type="Gene3D" id="3.40.50.300">
    <property type="entry name" value="P-loop containing nucleotide triphosphate hydrolases"/>
    <property type="match status" value="1"/>
</dbReference>
<dbReference type="GO" id="GO:0005829">
    <property type="term" value="C:cytosol"/>
    <property type="evidence" value="ECO:0007669"/>
    <property type="project" value="TreeGrafter"/>
</dbReference>
<keyword evidence="4" id="KW-1133">Transmembrane helix</keyword>
<dbReference type="GO" id="GO:0006298">
    <property type="term" value="P:mismatch repair"/>
    <property type="evidence" value="ECO:0007669"/>
    <property type="project" value="InterPro"/>
</dbReference>
<dbReference type="Pfam" id="PF00488">
    <property type="entry name" value="MutS_V"/>
    <property type="match status" value="1"/>
</dbReference>
<keyword evidence="4" id="KW-0472">Membrane</keyword>
<protein>
    <submittedName>
        <fullName evidence="6">DNA mismatch repair protein MutS</fullName>
    </submittedName>
</protein>
<dbReference type="Proteomes" id="UP000284120">
    <property type="component" value="Unassembled WGS sequence"/>
</dbReference>